<comment type="subunit">
    <text evidence="1">Component of the TIM23 complex.</text>
</comment>
<dbReference type="InterPro" id="IPR004274">
    <property type="entry name" value="FCP1_dom"/>
</dbReference>
<comment type="caution">
    <text evidence="3">The sequence shown here is derived from an EMBL/GenBank/DDBJ whole genome shotgun (WGS) entry which is preliminary data.</text>
</comment>
<dbReference type="GO" id="GO:0015031">
    <property type="term" value="P:protein transport"/>
    <property type="evidence" value="ECO:0007669"/>
    <property type="project" value="UniProtKB-KW"/>
</dbReference>
<keyword evidence="1" id="KW-0496">Mitochondrion</keyword>
<keyword evidence="1" id="KW-0813">Transport</keyword>
<comment type="subcellular location">
    <subcellularLocation>
        <location evidence="1">Mitochondrion inner membrane</location>
        <topology evidence="1">Single-pass membrane protein</topology>
    </subcellularLocation>
</comment>
<dbReference type="Pfam" id="PF03031">
    <property type="entry name" value="NIF"/>
    <property type="match status" value="1"/>
</dbReference>
<dbReference type="Gramene" id="arahy.Tifrunner.gnm2.ann2.Ah20g449000.1">
    <property type="protein sequence ID" value="arahy.Tifrunner.gnm2.ann2.Ah20g449000.1-CDS"/>
    <property type="gene ID" value="arahy.Tifrunner.gnm2.ann2.Ah20g449000"/>
</dbReference>
<evidence type="ECO:0000313" key="3">
    <source>
        <dbReference type="EMBL" id="RYQ86058.1"/>
    </source>
</evidence>
<dbReference type="SUPFAM" id="SSF56784">
    <property type="entry name" value="HAD-like"/>
    <property type="match status" value="1"/>
</dbReference>
<dbReference type="PROSITE" id="PS50969">
    <property type="entry name" value="FCP1"/>
    <property type="match status" value="1"/>
</dbReference>
<feature type="domain" description="FCP1 homology" evidence="2">
    <location>
        <begin position="52"/>
        <end position="233"/>
    </location>
</feature>
<dbReference type="InterPro" id="IPR050365">
    <property type="entry name" value="TIM50"/>
</dbReference>
<keyword evidence="4" id="KW-1185">Reference proteome</keyword>
<evidence type="ECO:0000256" key="1">
    <source>
        <dbReference type="RuleBase" id="RU365079"/>
    </source>
</evidence>
<keyword evidence="1" id="KW-0811">Translocation</keyword>
<dbReference type="OrthoDB" id="1711508at2759"/>
<dbReference type="InterPro" id="IPR023214">
    <property type="entry name" value="HAD_sf"/>
</dbReference>
<reference evidence="3 4" key="1">
    <citation type="submission" date="2019-01" db="EMBL/GenBank/DDBJ databases">
        <title>Sequencing of cultivated peanut Arachis hypogaea provides insights into genome evolution and oil improvement.</title>
        <authorList>
            <person name="Chen X."/>
        </authorList>
    </citation>
    <scope>NUCLEOTIDE SEQUENCE [LARGE SCALE GENOMIC DNA]</scope>
    <source>
        <strain evidence="4">cv. Fuhuasheng</strain>
        <tissue evidence="3">Leaves</tissue>
    </source>
</reference>
<keyword evidence="1" id="KW-0809">Transit peptide</keyword>
<dbReference type="Proteomes" id="UP000289738">
    <property type="component" value="Chromosome B10"/>
</dbReference>
<comment type="similarity">
    <text evidence="1">Belongs to the TIM50 family.</text>
</comment>
<evidence type="ECO:0000259" key="2">
    <source>
        <dbReference type="PROSITE" id="PS50969"/>
    </source>
</evidence>
<dbReference type="SMART" id="SM00577">
    <property type="entry name" value="CPDc"/>
    <property type="match status" value="1"/>
</dbReference>
<dbReference type="Gene3D" id="3.40.50.1000">
    <property type="entry name" value="HAD superfamily/HAD-like"/>
    <property type="match status" value="1"/>
</dbReference>
<dbReference type="STRING" id="3818.A0A444X8N9"/>
<dbReference type="SMR" id="A0A444X8N9"/>
<organism evidence="3 4">
    <name type="scientific">Arachis hypogaea</name>
    <name type="common">Peanut</name>
    <dbReference type="NCBI Taxonomy" id="3818"/>
    <lineage>
        <taxon>Eukaryota</taxon>
        <taxon>Viridiplantae</taxon>
        <taxon>Streptophyta</taxon>
        <taxon>Embryophyta</taxon>
        <taxon>Tracheophyta</taxon>
        <taxon>Spermatophyta</taxon>
        <taxon>Magnoliopsida</taxon>
        <taxon>eudicotyledons</taxon>
        <taxon>Gunneridae</taxon>
        <taxon>Pentapetalae</taxon>
        <taxon>rosids</taxon>
        <taxon>fabids</taxon>
        <taxon>Fabales</taxon>
        <taxon>Fabaceae</taxon>
        <taxon>Papilionoideae</taxon>
        <taxon>50 kb inversion clade</taxon>
        <taxon>dalbergioids sensu lato</taxon>
        <taxon>Dalbergieae</taxon>
        <taxon>Pterocarpus clade</taxon>
        <taxon>Arachis</taxon>
    </lineage>
</organism>
<dbReference type="InterPro" id="IPR036412">
    <property type="entry name" value="HAD-like_sf"/>
</dbReference>
<dbReference type="PANTHER" id="PTHR12210">
    <property type="entry name" value="DULLARD PROTEIN PHOSPHATASE"/>
    <property type="match status" value="1"/>
</dbReference>
<dbReference type="FunFam" id="3.40.50.1000:FF:000257">
    <property type="entry name" value="Haloacid dehalogenase-like hydrolase (HAD) superfamily protein"/>
    <property type="match status" value="1"/>
</dbReference>
<evidence type="ECO:0000313" key="4">
    <source>
        <dbReference type="Proteomes" id="UP000289738"/>
    </source>
</evidence>
<comment type="function">
    <text evidence="1">Essential component of the TIM23 complex, a complex that mediates the translocation of transit peptide-containing proteins across the mitochondrial inner membrane.</text>
</comment>
<gene>
    <name evidence="3" type="ORF">Ahy_B10g105723</name>
</gene>
<dbReference type="EMBL" id="SDMP01000020">
    <property type="protein sequence ID" value="RYQ86058.1"/>
    <property type="molecule type" value="Genomic_DNA"/>
</dbReference>
<dbReference type="AlphaFoldDB" id="A0A444X8N9"/>
<protein>
    <recommendedName>
        <fullName evidence="1">Mitochondrial import inner membrane translocase subunit TIM50</fullName>
    </recommendedName>
</protein>
<name>A0A444X8N9_ARAHY</name>
<dbReference type="GO" id="GO:0005744">
    <property type="term" value="C:TIM23 mitochondrial import inner membrane translocase complex"/>
    <property type="evidence" value="ECO:0007669"/>
    <property type="project" value="UniProtKB-UniRule"/>
</dbReference>
<accession>A0A444X8N9</accession>
<proteinExistence type="inferred from homology"/>
<keyword evidence="1" id="KW-0653">Protein transport</keyword>
<sequence>MGCHAAQSNNTDCDSPKECAADEIKSDKEFSSNEEASSEILRICSCVGCKVGILKKKLLVLDINGLLVDLVYPPPNDQNPDTIIRGVAVFKRPFYLDFLKFCFERFEVSIWSSRSRRNVEPIVEYLMGEMKNKLLFCWDYSHCTGTSFKTFEDSHKELQFKDMKKVWDKQFPNLPWDKGYYNESNTLLLDDSPCKALLNPPYTTLFPHTFTYKNKSDNSLGAGGDLREYIGELVNVENVPKYVEEHPFGQEPITKTSQSWNFYIQIIDSLSAS</sequence>